<dbReference type="InterPro" id="IPR006076">
    <property type="entry name" value="FAD-dep_OxRdtase"/>
</dbReference>
<feature type="domain" description="FAD dependent oxidoreductase" evidence="5">
    <location>
        <begin position="3"/>
        <end position="354"/>
    </location>
</feature>
<dbReference type="Proteomes" id="UP001499841">
    <property type="component" value="Unassembled WGS sequence"/>
</dbReference>
<dbReference type="InterPro" id="IPR045170">
    <property type="entry name" value="MTOX"/>
</dbReference>
<organism evidence="6 7">
    <name type="scientific">Georgenia daeguensis</name>
    <dbReference type="NCBI Taxonomy" id="908355"/>
    <lineage>
        <taxon>Bacteria</taxon>
        <taxon>Bacillati</taxon>
        <taxon>Actinomycetota</taxon>
        <taxon>Actinomycetes</taxon>
        <taxon>Micrococcales</taxon>
        <taxon>Bogoriellaceae</taxon>
        <taxon>Georgenia</taxon>
    </lineage>
</organism>
<accession>A0ABP8EWW8</accession>
<evidence type="ECO:0000313" key="7">
    <source>
        <dbReference type="Proteomes" id="UP001499841"/>
    </source>
</evidence>
<comment type="caution">
    <text evidence="6">The sequence shown here is derived from an EMBL/GenBank/DDBJ whole genome shotgun (WGS) entry which is preliminary data.</text>
</comment>
<proteinExistence type="predicted"/>
<dbReference type="RefSeq" id="WP_345042498.1">
    <property type="nucleotide sequence ID" value="NZ_BAABBA010000015.1"/>
</dbReference>
<dbReference type="PANTHER" id="PTHR10961:SF7">
    <property type="entry name" value="FAD DEPENDENT OXIDOREDUCTASE DOMAIN-CONTAINING PROTEIN"/>
    <property type="match status" value="1"/>
</dbReference>
<evidence type="ECO:0000256" key="3">
    <source>
        <dbReference type="ARBA" id="ARBA00022827"/>
    </source>
</evidence>
<dbReference type="InterPro" id="IPR036188">
    <property type="entry name" value="FAD/NAD-bd_sf"/>
</dbReference>
<evidence type="ECO:0000256" key="2">
    <source>
        <dbReference type="ARBA" id="ARBA00022630"/>
    </source>
</evidence>
<gene>
    <name evidence="6" type="primary">solA</name>
    <name evidence="6" type="ORF">GCM10022262_28550</name>
</gene>
<keyword evidence="7" id="KW-1185">Reference proteome</keyword>
<dbReference type="Gene3D" id="3.30.9.10">
    <property type="entry name" value="D-Amino Acid Oxidase, subunit A, domain 2"/>
    <property type="match status" value="1"/>
</dbReference>
<reference evidence="7" key="1">
    <citation type="journal article" date="2019" name="Int. J. Syst. Evol. Microbiol.">
        <title>The Global Catalogue of Microorganisms (GCM) 10K type strain sequencing project: providing services to taxonomists for standard genome sequencing and annotation.</title>
        <authorList>
            <consortium name="The Broad Institute Genomics Platform"/>
            <consortium name="The Broad Institute Genome Sequencing Center for Infectious Disease"/>
            <person name="Wu L."/>
            <person name="Ma J."/>
        </authorList>
    </citation>
    <scope>NUCLEOTIDE SEQUENCE [LARGE SCALE GENOMIC DNA]</scope>
    <source>
        <strain evidence="7">JCM 17459</strain>
    </source>
</reference>
<keyword evidence="2" id="KW-0285">Flavoprotein</keyword>
<protein>
    <submittedName>
        <fullName evidence="6">N-methyl-L-tryptophan oxidase</fullName>
    </submittedName>
</protein>
<keyword evidence="3" id="KW-0274">FAD</keyword>
<dbReference type="Pfam" id="PF01266">
    <property type="entry name" value="DAO"/>
    <property type="match status" value="1"/>
</dbReference>
<evidence type="ECO:0000313" key="6">
    <source>
        <dbReference type="EMBL" id="GAA4288495.1"/>
    </source>
</evidence>
<name>A0ABP8EWW8_9MICO</name>
<evidence type="ECO:0000259" key="5">
    <source>
        <dbReference type="Pfam" id="PF01266"/>
    </source>
</evidence>
<sequence length="385" mass="40320">MRCIVVGAGAWGLPAAAELVGRGHDVVLLDRYGIANALSSSSGPTRLWRLTHPDAVRVRLARRSVEAMERLASRSGTEVFLRRGLLWRDDLSLPGVVSALEAEGVPHDVVAPDDVARYFPGLRPDGRGAVWQDDAGPVLAAASMRAQAALLEAGGGVVETGAEVREVRTTPHGAEVVCADGRTFSGDVVVLAPGPGAQPLLATLGVELALRPRLEQVVHVGDPAEPGAADQLPCLFDGPRPGAGGGADEPGMYSMPTPGVGYKLGLDRSVRDLLPGDEDRTPDQTLTGLIVERVQRDLTSLTPRALDAQVCSWTMSPDGRFVIDRLPGGVVVACGDSGEGFKFSALMGIVLADLAEGATPDDDVASFSLERFAGGAELREHLLGR</sequence>
<dbReference type="SUPFAM" id="SSF51905">
    <property type="entry name" value="FAD/NAD(P)-binding domain"/>
    <property type="match status" value="1"/>
</dbReference>
<keyword evidence="4" id="KW-0560">Oxidoreductase</keyword>
<evidence type="ECO:0000256" key="1">
    <source>
        <dbReference type="ARBA" id="ARBA00001974"/>
    </source>
</evidence>
<dbReference type="Gene3D" id="3.50.50.60">
    <property type="entry name" value="FAD/NAD(P)-binding domain"/>
    <property type="match status" value="1"/>
</dbReference>
<dbReference type="EMBL" id="BAABBA010000015">
    <property type="protein sequence ID" value="GAA4288495.1"/>
    <property type="molecule type" value="Genomic_DNA"/>
</dbReference>
<dbReference type="PANTHER" id="PTHR10961">
    <property type="entry name" value="PEROXISOMAL SARCOSINE OXIDASE"/>
    <property type="match status" value="1"/>
</dbReference>
<evidence type="ECO:0000256" key="4">
    <source>
        <dbReference type="ARBA" id="ARBA00023002"/>
    </source>
</evidence>
<comment type="cofactor">
    <cofactor evidence="1">
        <name>FAD</name>
        <dbReference type="ChEBI" id="CHEBI:57692"/>
    </cofactor>
</comment>